<sequence>MKGQIVPYTSSGVPRCPRSGKTYYNTTLLQGISDHTYNVIHHDSVETVNLNIFYGMKGQVVPYTSSGVPRYPCSGKTYYNTTLLQGISDHSYNVTTPVETVNHNIFYGIKGQVAPYVSSGVPRYPCSGKTYYNTTLLQSISDLPYNVTPVETVNHNIFYG</sequence>
<organism>
    <name type="scientific">Branchiostoma floridae</name>
    <name type="common">Florida lancelet</name>
    <name type="synonym">Amphioxus</name>
    <dbReference type="NCBI Taxonomy" id="7739"/>
    <lineage>
        <taxon>Eukaryota</taxon>
        <taxon>Metazoa</taxon>
        <taxon>Chordata</taxon>
        <taxon>Cephalochordata</taxon>
        <taxon>Leptocardii</taxon>
        <taxon>Amphioxiformes</taxon>
        <taxon>Branchiostomatidae</taxon>
        <taxon>Branchiostoma</taxon>
    </lineage>
</organism>
<dbReference type="AlphaFoldDB" id="C3YN05"/>
<accession>C3YN05</accession>
<evidence type="ECO:0000313" key="1">
    <source>
        <dbReference type="EMBL" id="EEN58324.1"/>
    </source>
</evidence>
<reference evidence="1" key="1">
    <citation type="journal article" date="2008" name="Nature">
        <title>The amphioxus genome and the evolution of the chordate karyotype.</title>
        <authorList>
            <consortium name="US DOE Joint Genome Institute (JGI-PGF)"/>
            <person name="Putnam N.H."/>
            <person name="Butts T."/>
            <person name="Ferrier D.E.K."/>
            <person name="Furlong R.F."/>
            <person name="Hellsten U."/>
            <person name="Kawashima T."/>
            <person name="Robinson-Rechavi M."/>
            <person name="Shoguchi E."/>
            <person name="Terry A."/>
            <person name="Yu J.-K."/>
            <person name="Benito-Gutierrez E.L."/>
            <person name="Dubchak I."/>
            <person name="Garcia-Fernandez J."/>
            <person name="Gibson-Brown J.J."/>
            <person name="Grigoriev I.V."/>
            <person name="Horton A.C."/>
            <person name="de Jong P.J."/>
            <person name="Jurka J."/>
            <person name="Kapitonov V.V."/>
            <person name="Kohara Y."/>
            <person name="Kuroki Y."/>
            <person name="Lindquist E."/>
            <person name="Lucas S."/>
            <person name="Osoegawa K."/>
            <person name="Pennacchio L.A."/>
            <person name="Salamov A.A."/>
            <person name="Satou Y."/>
            <person name="Sauka-Spengler T."/>
            <person name="Schmutz J."/>
            <person name="Shin-I T."/>
            <person name="Toyoda A."/>
            <person name="Bronner-Fraser M."/>
            <person name="Fujiyama A."/>
            <person name="Holland L.Z."/>
            <person name="Holland P.W.H."/>
            <person name="Satoh N."/>
            <person name="Rokhsar D.S."/>
        </authorList>
    </citation>
    <scope>NUCLEOTIDE SEQUENCE [LARGE SCALE GENOMIC DNA]</scope>
    <source>
        <strain evidence="1">S238N-H82</strain>
        <tissue evidence="1">Testes</tissue>
    </source>
</reference>
<name>C3YN05_BRAFL</name>
<dbReference type="InParanoid" id="C3YN05"/>
<dbReference type="EMBL" id="GG666532">
    <property type="protein sequence ID" value="EEN58324.1"/>
    <property type="molecule type" value="Genomic_DNA"/>
</dbReference>
<gene>
    <name evidence="1" type="ORF">BRAFLDRAFT_94326</name>
</gene>
<protein>
    <submittedName>
        <fullName evidence="1">Uncharacterized protein</fullName>
    </submittedName>
</protein>
<proteinExistence type="predicted"/>